<dbReference type="PANTHER" id="PTHR28630:SF31">
    <property type="entry name" value="PEROXIREDOXIN-LIKE 2A"/>
    <property type="match status" value="1"/>
</dbReference>
<keyword evidence="10" id="KW-1185">Reference proteome</keyword>
<comment type="subcellular location">
    <subcellularLocation>
        <location evidence="1">Cytoplasm</location>
    </subcellularLocation>
</comment>
<gene>
    <name evidence="9" type="ORF">QQF64_005235</name>
</gene>
<evidence type="ECO:0000256" key="6">
    <source>
        <dbReference type="ARBA" id="ARBA00023849"/>
    </source>
</evidence>
<proteinExistence type="inferred from homology"/>
<dbReference type="Pfam" id="PF13911">
    <property type="entry name" value="AhpC-TSA_2"/>
    <property type="match status" value="2"/>
</dbReference>
<comment type="caution">
    <text evidence="9">The sequence shown here is derived from an EMBL/GenBank/DDBJ whole genome shotgun (WGS) entry which is preliminary data.</text>
</comment>
<dbReference type="InterPro" id="IPR032801">
    <property type="entry name" value="PXL2A/B/C"/>
</dbReference>
<evidence type="ECO:0000256" key="3">
    <source>
        <dbReference type="ARBA" id="ARBA00022862"/>
    </source>
</evidence>
<evidence type="ECO:0000256" key="8">
    <source>
        <dbReference type="ARBA" id="ARBA00032129"/>
    </source>
</evidence>
<evidence type="ECO:0000313" key="10">
    <source>
        <dbReference type="Proteomes" id="UP001558613"/>
    </source>
</evidence>
<keyword evidence="4" id="KW-0676">Redox-active center</keyword>
<sequence length="409" mass="45946">MEPVTRAVSNLGLTFIEALQSFTELFLTQPLCATLSNLGETDLRTLDGDDRVFKARELWESSGAVIMAEASGLSALKPELDKRGVSLFAVVKENIGSEIDDFRAYFNGEIFLDQQRGFYGPQERWMGASGFLRAGVWLNGWRAYQSGYWGNVRGEGFVLGAVYVVGPGQQGILLEHREMEFGDKVNMSDRTDCENFSDIFINLEEDLIQRLLEENLLTVYLLLANTDLFLTKPDQTSLETLANADLASTAGDEVNFKAVSLWEQTGAIIMAEASGLSALKPELDKRGVSLFAVVKENIGSEIDDFRAYFNGEIFLDQQMCFYGVKRRTMRSLGFARFGVWRNLLQVWRRGYHGNRRGEGFVLGGLYVIGPENQGILLEHHEKEFGDKADLAAVRMAVRRIRKTEETQDH</sequence>
<evidence type="ECO:0000313" key="9">
    <source>
        <dbReference type="EMBL" id="KAL1264880.1"/>
    </source>
</evidence>
<accession>A0ABR3MJR9</accession>
<dbReference type="PANTHER" id="PTHR28630">
    <property type="match status" value="1"/>
</dbReference>
<dbReference type="Proteomes" id="UP001558613">
    <property type="component" value="Unassembled WGS sequence"/>
</dbReference>
<keyword evidence="2" id="KW-0963">Cytoplasm</keyword>
<evidence type="ECO:0000256" key="4">
    <source>
        <dbReference type="ARBA" id="ARBA00023284"/>
    </source>
</evidence>
<evidence type="ECO:0000256" key="7">
    <source>
        <dbReference type="ARBA" id="ARBA00032058"/>
    </source>
</evidence>
<reference evidence="9 10" key="1">
    <citation type="submission" date="2023-09" db="EMBL/GenBank/DDBJ databases">
        <authorList>
            <person name="Wang M."/>
        </authorList>
    </citation>
    <scope>NUCLEOTIDE SEQUENCE [LARGE SCALE GENOMIC DNA]</scope>
    <source>
        <strain evidence="9">GT-2023</strain>
        <tissue evidence="9">Liver</tissue>
    </source>
</reference>
<evidence type="ECO:0000256" key="1">
    <source>
        <dbReference type="ARBA" id="ARBA00004496"/>
    </source>
</evidence>
<keyword evidence="3" id="KW-0049">Antioxidant</keyword>
<evidence type="ECO:0000256" key="5">
    <source>
        <dbReference type="ARBA" id="ARBA00023787"/>
    </source>
</evidence>
<name>A0ABR3MJR9_9TELE</name>
<protein>
    <recommendedName>
        <fullName evidence="6">Peroxiredoxin-like 2A</fullName>
    </recommendedName>
    <alternativeName>
        <fullName evidence="8">Peroxiredoxin-like 2 activated in M-CSF stimulated monocytes</fullName>
    </alternativeName>
    <alternativeName>
        <fullName evidence="7">Redox-regulatory protein FAM213A</fullName>
    </alternativeName>
</protein>
<comment type="similarity">
    <text evidence="5">Belongs to the peroxiredoxin-like PRXL2 family. PRXL2A subfamily.</text>
</comment>
<dbReference type="EMBL" id="JAYMGO010000012">
    <property type="protein sequence ID" value="KAL1264880.1"/>
    <property type="molecule type" value="Genomic_DNA"/>
</dbReference>
<evidence type="ECO:0000256" key="2">
    <source>
        <dbReference type="ARBA" id="ARBA00022490"/>
    </source>
</evidence>
<organism evidence="9 10">
    <name type="scientific">Cirrhinus molitorella</name>
    <name type="common">mud carp</name>
    <dbReference type="NCBI Taxonomy" id="172907"/>
    <lineage>
        <taxon>Eukaryota</taxon>
        <taxon>Metazoa</taxon>
        <taxon>Chordata</taxon>
        <taxon>Craniata</taxon>
        <taxon>Vertebrata</taxon>
        <taxon>Euteleostomi</taxon>
        <taxon>Actinopterygii</taxon>
        <taxon>Neopterygii</taxon>
        <taxon>Teleostei</taxon>
        <taxon>Ostariophysi</taxon>
        <taxon>Cypriniformes</taxon>
        <taxon>Cyprinidae</taxon>
        <taxon>Labeoninae</taxon>
        <taxon>Labeonini</taxon>
        <taxon>Cirrhinus</taxon>
    </lineage>
</organism>